<proteinExistence type="predicted"/>
<gene>
    <name evidence="2" type="ORF">Salvo_10</name>
</gene>
<feature type="region of interest" description="Disordered" evidence="1">
    <location>
        <begin position="1"/>
        <end position="35"/>
    </location>
</feature>
<feature type="compositionally biased region" description="Low complexity" evidence="1">
    <location>
        <begin position="1"/>
        <end position="14"/>
    </location>
</feature>
<reference evidence="2 3" key="1">
    <citation type="journal article" date="2014" name="J. Bacteriol.">
        <title>Characterization of novel virulent broad-host-range phages of Xylella fastidiosa and Xanthomonas.</title>
        <authorList>
            <person name="Ahern S.J."/>
            <person name="Das M."/>
            <person name="Bhowmick T.S."/>
            <person name="Young R."/>
            <person name="Gonzalez C.F."/>
        </authorList>
    </citation>
    <scope>NUCLEOTIDE SEQUENCE [LARGE SCALE GENOMIC DNA]</scope>
</reference>
<evidence type="ECO:0000313" key="2">
    <source>
        <dbReference type="EMBL" id="AHB12210.1"/>
    </source>
</evidence>
<accession>V5Q9T1</accession>
<evidence type="ECO:0000256" key="1">
    <source>
        <dbReference type="SAM" id="MobiDB-lite"/>
    </source>
</evidence>
<organism evidence="2 3">
    <name type="scientific">Xylella phage Salvo</name>
    <dbReference type="NCBI Taxonomy" id="1415147"/>
    <lineage>
        <taxon>Viruses</taxon>
        <taxon>Duplodnaviria</taxon>
        <taxon>Heunggongvirae</taxon>
        <taxon>Uroviricota</taxon>
        <taxon>Caudoviricetes</taxon>
        <taxon>Casjensviridae</taxon>
        <taxon>Salvovirus</taxon>
        <taxon>Salvovirus salvo</taxon>
    </lineage>
</organism>
<sequence length="35" mass="3910">MKGTAQRAARAALTRPRRRHAGARQPRAARVENRA</sequence>
<keyword evidence="3" id="KW-1185">Reference proteome</keyword>
<dbReference type="EMBL" id="KF626668">
    <property type="protein sequence ID" value="AHB12210.1"/>
    <property type="molecule type" value="Genomic_DNA"/>
</dbReference>
<evidence type="ECO:0000313" key="3">
    <source>
        <dbReference type="Proteomes" id="UP000018624"/>
    </source>
</evidence>
<protein>
    <submittedName>
        <fullName evidence="2">Uncharacterized protein</fullName>
    </submittedName>
</protein>
<dbReference type="Proteomes" id="UP000018624">
    <property type="component" value="Segment"/>
</dbReference>
<name>V5Q9T1_9CAUD</name>